<feature type="transmembrane region" description="Helical" evidence="1">
    <location>
        <begin position="269"/>
        <end position="287"/>
    </location>
</feature>
<evidence type="ECO:0000313" key="3">
    <source>
        <dbReference type="Proteomes" id="UP000186720"/>
    </source>
</evidence>
<feature type="transmembrane region" description="Helical" evidence="1">
    <location>
        <begin position="22"/>
        <end position="43"/>
    </location>
</feature>
<dbReference type="RefSeq" id="WP_074487766.1">
    <property type="nucleotide sequence ID" value="NZ_FPAM01000001.1"/>
</dbReference>
<reference evidence="2 3" key="1">
    <citation type="submission" date="2016-11" db="EMBL/GenBank/DDBJ databases">
        <title>Whole Genome Sequencing of Mucilaginibacter polytrichastri RG4-7(T) isolated from the moss sample.</title>
        <authorList>
            <person name="Li Y."/>
        </authorList>
    </citation>
    <scope>NUCLEOTIDE SEQUENCE [LARGE SCALE GENOMIC DNA]</scope>
    <source>
        <strain evidence="2 3">RG4-7</strain>
    </source>
</reference>
<evidence type="ECO:0000256" key="1">
    <source>
        <dbReference type="SAM" id="Phobius"/>
    </source>
</evidence>
<evidence type="ECO:0000313" key="2">
    <source>
        <dbReference type="EMBL" id="OKS84989.1"/>
    </source>
</evidence>
<proteinExistence type="predicted"/>
<accession>A0A1Q5ZT90</accession>
<feature type="transmembrane region" description="Helical" evidence="1">
    <location>
        <begin position="236"/>
        <end position="257"/>
    </location>
</feature>
<feature type="transmembrane region" description="Helical" evidence="1">
    <location>
        <begin position="204"/>
        <end position="224"/>
    </location>
</feature>
<gene>
    <name evidence="2" type="ORF">RG47T_0427</name>
</gene>
<protein>
    <submittedName>
        <fullName evidence="2">Uncharacterized protein</fullName>
    </submittedName>
</protein>
<organism evidence="2 3">
    <name type="scientific">Mucilaginibacter polytrichastri</name>
    <dbReference type="NCBI Taxonomy" id="1302689"/>
    <lineage>
        <taxon>Bacteria</taxon>
        <taxon>Pseudomonadati</taxon>
        <taxon>Bacteroidota</taxon>
        <taxon>Sphingobacteriia</taxon>
        <taxon>Sphingobacteriales</taxon>
        <taxon>Sphingobacteriaceae</taxon>
        <taxon>Mucilaginibacter</taxon>
    </lineage>
</organism>
<feature type="transmembrane region" description="Helical" evidence="1">
    <location>
        <begin position="180"/>
        <end position="198"/>
    </location>
</feature>
<dbReference type="STRING" id="1302689.RG47T_0427"/>
<dbReference type="OrthoDB" id="5936019at2"/>
<keyword evidence="1" id="KW-0812">Transmembrane</keyword>
<keyword evidence="1" id="KW-1133">Transmembrane helix</keyword>
<name>A0A1Q5ZT90_9SPHI</name>
<comment type="caution">
    <text evidence="2">The sequence shown here is derived from an EMBL/GenBank/DDBJ whole genome shotgun (WGS) entry which is preliminary data.</text>
</comment>
<keyword evidence="3" id="KW-1185">Reference proteome</keyword>
<keyword evidence="1" id="KW-0472">Membrane</keyword>
<dbReference type="EMBL" id="MPPL01000001">
    <property type="protein sequence ID" value="OKS84989.1"/>
    <property type="molecule type" value="Genomic_DNA"/>
</dbReference>
<feature type="transmembrane region" description="Helical" evidence="1">
    <location>
        <begin position="49"/>
        <end position="68"/>
    </location>
</feature>
<sequence length="394" mass="44822">MNSSTTLSYTEKEYTIKPGWKIFVKGFALLMFAGAGYCLYLLTQKNENPYILLAVAIPVSVLAYCAWLDTDKNKIVITNDSITRRSFIKRKELAIRHIKGYNINKDNIFIKPISSAYPQISISGISYWQNSQEIQHWLQTNLIDLDSAAYEEELQTILEDKGLGITTEDRQQKLASAKKICTYFNIAGIILFFVLLMFPRPYQLMISIALLMPMICIIVFYVNAGTITMVDDSKKNAYPTLSTALFFLVGALLLRMMIDYDLLDYTQCITPVIIIASSLAFVFFLIYKLRKPYKFSYTLAIIIAIYSYAGFVAVNCVFDNGTAKTYQATVLSKHISHGKTTTYYLEITKWGLRKTSEDESVPSSIYNNVKSGQSINVYVKPGRLNIPWYFLSNN</sequence>
<dbReference type="Proteomes" id="UP000186720">
    <property type="component" value="Unassembled WGS sequence"/>
</dbReference>
<feature type="transmembrane region" description="Helical" evidence="1">
    <location>
        <begin position="294"/>
        <end position="314"/>
    </location>
</feature>
<dbReference type="AlphaFoldDB" id="A0A1Q5ZT90"/>